<dbReference type="EMBL" id="JANAWD010000164">
    <property type="protein sequence ID" value="KAJ3485135.1"/>
    <property type="molecule type" value="Genomic_DNA"/>
</dbReference>
<dbReference type="GO" id="GO:0005975">
    <property type="term" value="P:carbohydrate metabolic process"/>
    <property type="evidence" value="ECO:0007669"/>
    <property type="project" value="InterPro"/>
</dbReference>
<feature type="compositionally biased region" description="Polar residues" evidence="1">
    <location>
        <begin position="534"/>
        <end position="556"/>
    </location>
</feature>
<keyword evidence="3" id="KW-0732">Signal</keyword>
<dbReference type="InterPro" id="IPR005198">
    <property type="entry name" value="Glyco_hydro_76"/>
</dbReference>
<evidence type="ECO:0000256" key="3">
    <source>
        <dbReference type="SAM" id="SignalP"/>
    </source>
</evidence>
<dbReference type="Gene3D" id="1.50.10.20">
    <property type="match status" value="1"/>
</dbReference>
<dbReference type="PANTHER" id="PTHR47791:SF3">
    <property type="entry name" value="MEIOTICALLY UP-REGULATED GENE 191 PROTEIN"/>
    <property type="match status" value="1"/>
</dbReference>
<feature type="transmembrane region" description="Helical" evidence="2">
    <location>
        <begin position="474"/>
        <end position="498"/>
    </location>
</feature>
<feature type="compositionally biased region" description="Polar residues" evidence="1">
    <location>
        <begin position="582"/>
        <end position="602"/>
    </location>
</feature>
<dbReference type="InterPro" id="IPR053169">
    <property type="entry name" value="MUG_Protein"/>
</dbReference>
<dbReference type="InterPro" id="IPR008928">
    <property type="entry name" value="6-hairpin_glycosidase_sf"/>
</dbReference>
<feature type="region of interest" description="Disordered" evidence="1">
    <location>
        <begin position="504"/>
        <end position="602"/>
    </location>
</feature>
<evidence type="ECO:0008006" key="6">
    <source>
        <dbReference type="Google" id="ProtNLM"/>
    </source>
</evidence>
<feature type="signal peptide" evidence="3">
    <location>
        <begin position="1"/>
        <end position="22"/>
    </location>
</feature>
<evidence type="ECO:0000313" key="5">
    <source>
        <dbReference type="Proteomes" id="UP001212997"/>
    </source>
</evidence>
<feature type="region of interest" description="Disordered" evidence="1">
    <location>
        <begin position="427"/>
        <end position="468"/>
    </location>
</feature>
<feature type="region of interest" description="Disordered" evidence="1">
    <location>
        <begin position="662"/>
        <end position="684"/>
    </location>
</feature>
<dbReference type="Pfam" id="PF03663">
    <property type="entry name" value="Glyco_hydro_76"/>
    <property type="match status" value="1"/>
</dbReference>
<dbReference type="Proteomes" id="UP001212997">
    <property type="component" value="Unassembled WGS sequence"/>
</dbReference>
<protein>
    <recommendedName>
        <fullName evidence="6">Glycoside hydrolase family 76 protein</fullName>
    </recommendedName>
</protein>
<dbReference type="SUPFAM" id="SSF48208">
    <property type="entry name" value="Six-hairpin glycosidases"/>
    <property type="match status" value="1"/>
</dbReference>
<name>A0AAD5V867_9APHY</name>
<comment type="caution">
    <text evidence="4">The sequence shown here is derived from an EMBL/GenBank/DDBJ whole genome shotgun (WGS) entry which is preliminary data.</text>
</comment>
<organism evidence="4 5">
    <name type="scientific">Meripilus lineatus</name>
    <dbReference type="NCBI Taxonomy" id="2056292"/>
    <lineage>
        <taxon>Eukaryota</taxon>
        <taxon>Fungi</taxon>
        <taxon>Dikarya</taxon>
        <taxon>Basidiomycota</taxon>
        <taxon>Agaricomycotina</taxon>
        <taxon>Agaricomycetes</taxon>
        <taxon>Polyporales</taxon>
        <taxon>Meripilaceae</taxon>
        <taxon>Meripilus</taxon>
    </lineage>
</organism>
<keyword evidence="5" id="KW-1185">Reference proteome</keyword>
<evidence type="ECO:0000256" key="2">
    <source>
        <dbReference type="SAM" id="Phobius"/>
    </source>
</evidence>
<dbReference type="AlphaFoldDB" id="A0AAD5V867"/>
<proteinExistence type="predicted"/>
<sequence>MLWASPSRRFLTLSLLLSRTLGQDFTVPSGWRKPSSTLPRSTREIIAQSVIDSLTPLFNPSSGQIDALGYTQSANLICAVALHDLIVSNRSNVATAAGHLQIMLQVHPGYYLPPSRLCHRRVNADPINWALAAVYAHRAYGDQYLLDIAAAGWDEVNTYFITTANATNGRHASKIVSFQPTCNGKIEIDPFAFPKIVDNTINTDVNGATICLSAHLLEITKDTKYRDAAELSATFIKSQLYNGIIIADTITLGNCEVSQLAITYNPGFFIEGLSVYADVTGSTEWKTFLNNLIATTIKFPTWTREDGVVIEAATGPPSAALQNNFGQALKGIYIRGLYEAWRRSDPASDVAKLIEAFITVQYNALLDLASVQNVYQFSPMWSGPPVEQLLPWGQLAALDVLNAAVGIIPQVDSTNSTNASSSAVALSATPSATPIRTPTATPTATPTGSHIASSTATSSATESATSVSTEKNDVGLIVGVTIVVIAVLTILVVVAVFVRRRKQRSAYVRQPDQTDDAEPYRDQAPAPTPPSLIQPFTLTSPRTTFPSLKSSMQPRSFDSPAEVPLSSAALHPPEKQGGAMSHTLSNTSTPSRLPISRTTASPRTAHTFSERMAPDATGPSDVIQLRPLSRLAVGPYSGVGADTEEPADIPVLIQKLNRAMAKLPSSGSGTAGEETELPPEYHER</sequence>
<keyword evidence="2" id="KW-0812">Transmembrane</keyword>
<accession>A0AAD5V867</accession>
<gene>
    <name evidence="4" type="ORF">NLI96_g5183</name>
</gene>
<evidence type="ECO:0000256" key="1">
    <source>
        <dbReference type="SAM" id="MobiDB-lite"/>
    </source>
</evidence>
<dbReference type="PANTHER" id="PTHR47791">
    <property type="entry name" value="MEIOTICALLY UP-REGULATED GENE 191 PROTEIN"/>
    <property type="match status" value="1"/>
</dbReference>
<keyword evidence="2" id="KW-0472">Membrane</keyword>
<evidence type="ECO:0000313" key="4">
    <source>
        <dbReference type="EMBL" id="KAJ3485135.1"/>
    </source>
</evidence>
<reference evidence="4" key="1">
    <citation type="submission" date="2022-07" db="EMBL/GenBank/DDBJ databases">
        <title>Genome Sequence of Physisporinus lineatus.</title>
        <authorList>
            <person name="Buettner E."/>
        </authorList>
    </citation>
    <scope>NUCLEOTIDE SEQUENCE</scope>
    <source>
        <strain evidence="4">VT162</strain>
    </source>
</reference>
<feature type="chain" id="PRO_5042179402" description="Glycoside hydrolase family 76 protein" evidence="3">
    <location>
        <begin position="23"/>
        <end position="684"/>
    </location>
</feature>
<keyword evidence="2" id="KW-1133">Transmembrane helix</keyword>